<keyword evidence="3" id="KW-1185">Reference proteome</keyword>
<dbReference type="Proteomes" id="UP001149954">
    <property type="component" value="Unassembled WGS sequence"/>
</dbReference>
<sequence length="354" mass="40058">MAPRRGGGGFSSSSYDYGSPWSQEIWLSLEGYQGKGFFYAQFAFDILALIAFVIFLVWTCTIRNRGLPLNGIICALTSFICSQINIIVWASLYIAEAEVKMYYVISLMLRNFFMVMGICLTFRVFWSLTHRFLGLLTSSGKPHAAVTTVHYLLFAIIFVVSLAQVALYIVSWVGTVTIRHELLKLPVGTLTAAIYIIYWVLSMEMLGWTIFVIKKAGSNHFVSRMPAGALVNAAVCWFAVCLTWAVIYIRYSVLDSTYPMYMDLTRAIVQFIFWVGTYTGILLCCAKWDRLGDQQSYAAPQYETQYPPAQLPHQNTTHIPEGHYSPVQQQPYGSAPYQDYSAQPLTYSHQISPR</sequence>
<comment type="caution">
    <text evidence="2">The sequence shown here is derived from an EMBL/GenBank/DDBJ whole genome shotgun (WGS) entry which is preliminary data.</text>
</comment>
<evidence type="ECO:0000313" key="2">
    <source>
        <dbReference type="EMBL" id="KAJ5497376.1"/>
    </source>
</evidence>
<keyword evidence="1" id="KW-0812">Transmembrane</keyword>
<organism evidence="2 3">
    <name type="scientific">Penicillium fimorum</name>
    <dbReference type="NCBI Taxonomy" id="1882269"/>
    <lineage>
        <taxon>Eukaryota</taxon>
        <taxon>Fungi</taxon>
        <taxon>Dikarya</taxon>
        <taxon>Ascomycota</taxon>
        <taxon>Pezizomycotina</taxon>
        <taxon>Eurotiomycetes</taxon>
        <taxon>Eurotiomycetidae</taxon>
        <taxon>Eurotiales</taxon>
        <taxon>Aspergillaceae</taxon>
        <taxon>Penicillium</taxon>
    </lineage>
</organism>
<reference evidence="2" key="2">
    <citation type="journal article" date="2023" name="IMA Fungus">
        <title>Comparative genomic study of the Penicillium genus elucidates a diverse pangenome and 15 lateral gene transfer events.</title>
        <authorList>
            <person name="Petersen C."/>
            <person name="Sorensen T."/>
            <person name="Nielsen M.R."/>
            <person name="Sondergaard T.E."/>
            <person name="Sorensen J.L."/>
            <person name="Fitzpatrick D.A."/>
            <person name="Frisvad J.C."/>
            <person name="Nielsen K.L."/>
        </authorList>
    </citation>
    <scope>NUCLEOTIDE SEQUENCE</scope>
    <source>
        <strain evidence="2">IBT 29495</strain>
    </source>
</reference>
<feature type="transmembrane region" description="Helical" evidence="1">
    <location>
        <begin position="72"/>
        <end position="95"/>
    </location>
</feature>
<name>A0A9W9XQM3_9EURO</name>
<feature type="transmembrane region" description="Helical" evidence="1">
    <location>
        <begin position="225"/>
        <end position="247"/>
    </location>
</feature>
<feature type="transmembrane region" description="Helical" evidence="1">
    <location>
        <begin position="149"/>
        <end position="172"/>
    </location>
</feature>
<feature type="transmembrane region" description="Helical" evidence="1">
    <location>
        <begin position="192"/>
        <end position="213"/>
    </location>
</feature>
<keyword evidence="1" id="KW-0472">Membrane</keyword>
<feature type="transmembrane region" description="Helical" evidence="1">
    <location>
        <begin position="267"/>
        <end position="286"/>
    </location>
</feature>
<accession>A0A9W9XQM3</accession>
<evidence type="ECO:0000313" key="3">
    <source>
        <dbReference type="Proteomes" id="UP001149954"/>
    </source>
</evidence>
<dbReference type="AlphaFoldDB" id="A0A9W9XQM3"/>
<reference evidence="2" key="1">
    <citation type="submission" date="2022-12" db="EMBL/GenBank/DDBJ databases">
        <authorList>
            <person name="Petersen C."/>
        </authorList>
    </citation>
    <scope>NUCLEOTIDE SEQUENCE</scope>
    <source>
        <strain evidence="2">IBT 29495</strain>
    </source>
</reference>
<keyword evidence="1" id="KW-1133">Transmembrane helix</keyword>
<protein>
    <submittedName>
        <fullName evidence="2">PDZ-binding protein CRIPT</fullName>
    </submittedName>
</protein>
<dbReference type="EMBL" id="JAPWDS010000005">
    <property type="protein sequence ID" value="KAJ5497376.1"/>
    <property type="molecule type" value="Genomic_DNA"/>
</dbReference>
<dbReference type="OrthoDB" id="4504921at2759"/>
<gene>
    <name evidence="2" type="ORF">N7463_009363</name>
</gene>
<feature type="transmembrane region" description="Helical" evidence="1">
    <location>
        <begin position="101"/>
        <end position="128"/>
    </location>
</feature>
<evidence type="ECO:0000256" key="1">
    <source>
        <dbReference type="SAM" id="Phobius"/>
    </source>
</evidence>
<proteinExistence type="predicted"/>
<feature type="transmembrane region" description="Helical" evidence="1">
    <location>
        <begin position="37"/>
        <end position="60"/>
    </location>
</feature>